<evidence type="ECO:0000256" key="1">
    <source>
        <dbReference type="SAM" id="MobiDB-lite"/>
    </source>
</evidence>
<keyword evidence="3" id="KW-1185">Reference proteome</keyword>
<dbReference type="Proteomes" id="UP000026960">
    <property type="component" value="Chromosome 6"/>
</dbReference>
<dbReference type="HOGENOM" id="CLU_1605227_0_0_1"/>
<dbReference type="EnsemblPlants" id="OBART06G05780.1">
    <property type="protein sequence ID" value="OBART06G05780.1"/>
    <property type="gene ID" value="OBART06G05780"/>
</dbReference>
<reference evidence="2" key="1">
    <citation type="journal article" date="2009" name="Rice">
        <title>De Novo Next Generation Sequencing of Plant Genomes.</title>
        <authorList>
            <person name="Rounsley S."/>
            <person name="Marri P.R."/>
            <person name="Yu Y."/>
            <person name="He R."/>
            <person name="Sisneros N."/>
            <person name="Goicoechea J.L."/>
            <person name="Lee S.J."/>
            <person name="Angelova A."/>
            <person name="Kudrna D."/>
            <person name="Luo M."/>
            <person name="Affourtit J."/>
            <person name="Desany B."/>
            <person name="Knight J."/>
            <person name="Niazi F."/>
            <person name="Egholm M."/>
            <person name="Wing R.A."/>
        </authorList>
    </citation>
    <scope>NUCLEOTIDE SEQUENCE [LARGE SCALE GENOMIC DNA]</scope>
    <source>
        <strain evidence="2">cv. IRGC 105608</strain>
    </source>
</reference>
<accession>A0A0D3GDP2</accession>
<dbReference type="PaxDb" id="65489-OBART06G05780.1"/>
<proteinExistence type="predicted"/>
<dbReference type="AlphaFoldDB" id="A0A0D3GDP2"/>
<feature type="region of interest" description="Disordered" evidence="1">
    <location>
        <begin position="32"/>
        <end position="63"/>
    </location>
</feature>
<reference evidence="2" key="2">
    <citation type="submission" date="2015-03" db="UniProtKB">
        <authorList>
            <consortium name="EnsemblPlants"/>
        </authorList>
    </citation>
    <scope>IDENTIFICATION</scope>
</reference>
<protein>
    <submittedName>
        <fullName evidence="2">Uncharacterized protein</fullName>
    </submittedName>
</protein>
<organism evidence="2">
    <name type="scientific">Oryza barthii</name>
    <dbReference type="NCBI Taxonomy" id="65489"/>
    <lineage>
        <taxon>Eukaryota</taxon>
        <taxon>Viridiplantae</taxon>
        <taxon>Streptophyta</taxon>
        <taxon>Embryophyta</taxon>
        <taxon>Tracheophyta</taxon>
        <taxon>Spermatophyta</taxon>
        <taxon>Magnoliopsida</taxon>
        <taxon>Liliopsida</taxon>
        <taxon>Poales</taxon>
        <taxon>Poaceae</taxon>
        <taxon>BOP clade</taxon>
        <taxon>Oryzoideae</taxon>
        <taxon>Oryzeae</taxon>
        <taxon>Oryzinae</taxon>
        <taxon>Oryza</taxon>
    </lineage>
</organism>
<feature type="compositionally biased region" description="Polar residues" evidence="1">
    <location>
        <begin position="32"/>
        <end position="43"/>
    </location>
</feature>
<evidence type="ECO:0000313" key="2">
    <source>
        <dbReference type="EnsemblPlants" id="OBART06G05780.1"/>
    </source>
</evidence>
<name>A0A0D3GDP2_9ORYZ</name>
<evidence type="ECO:0000313" key="3">
    <source>
        <dbReference type="Proteomes" id="UP000026960"/>
    </source>
</evidence>
<dbReference type="Gramene" id="OBART06G05780.1">
    <property type="protein sequence ID" value="OBART06G05780.1"/>
    <property type="gene ID" value="OBART06G05780"/>
</dbReference>
<sequence length="166" mass="18254">MVAVGTLPSLKPWWAGQRRDLSGRVTAVGTISGTDEASRSTSGPFAAKSGKGGTDNATSGSRRRPWWIWGGESNLPRLEWDEIDSAAETAAKYGGNKDWGRREILFELAKSLFYLVRPGKSPSSVEKLEERESPFSEARDDLGSPRLTILRRRSLYVSTLLLGRNA</sequence>